<sequence length="890" mass="97703">MSDQFNSRQERRRAQQGKSRSNTHSKPKKKKKAGLFKKILLSILIIGVIGLIAGGVTFAVMVADAPSLDEAKLKTPYSSTIYDKNGKKIAELGSEKRKYVSIKDIPDNVKNAFLATEDARFYDHHGVDPIRIGGALLANFEGGFGSEGGSTITQQVVKNSLLSHEKTLKRKVQEVWLSLQLERKYSKDEILEMYLNRIYFSPQAYGVGKAAEQFYGITNLKDLTVEQAATLAGMPQSPNNYNPVKHPEQAEKRRNIVLSLMNKHGFLSDAEYNKAKKVSVKKGLVSPKQYAKTNSNKYSDFVEEAVKEVESKAHVTPSTDGLKIYTTLDTDAQNYVDDLMESDSIPYTEKMQAGITLLDTKTGEIRAIGGGRNRNAGDWNYAVNEKRQPGSTIKPILDYGPVIENEKWSTYEQIKDEPYKYSTGQEIHNYDHRYRDWISMREALADSRNIPALKAFQAAGKENVAKFAKGLGLSLDSDEMSEAYAIGGFGNGVSTVQMAGAYSAFGNNGYYNEPHFVTKVEFNDGTKLDLKPESKAAMSDYTAFMMTDMLKTAVQSGTGTAAQVPGVTVAGKTGTTNFEEADIKKYGINPNGAKDSWFVGYTPQYTAAVWTGKKGHNSLSASEQQIAKILFKQVIAKVDDGSGSFNKPDSVVEATVLKGSNPPALANSGTPSDKKTTEYFVKGTQPTTVSKQYEEKEDVTKPSGLSAEYDEASKSIKLKWSYSGDDDATFKVKQSVDGGGYSEIQNSSAKEAVIPNAKEGSVYRFQVTAVTDDNESDPASVTLQVNAASDDESKTDEDQQNQDDDQKNKDEDEDKDKQNNGNTDQPDDQKQNPGDTDNNNQNQNPGNTDNNNGRKDEDQDDSSDSGSQKPGNDKDQTNNSGNQTETQSGN</sequence>
<dbReference type="Gene3D" id="2.60.40.10">
    <property type="entry name" value="Immunoglobulins"/>
    <property type="match status" value="1"/>
</dbReference>
<dbReference type="GO" id="GO:0071555">
    <property type="term" value="P:cell wall organization"/>
    <property type="evidence" value="ECO:0007669"/>
    <property type="project" value="UniProtKB-KW"/>
</dbReference>
<dbReference type="InterPro" id="IPR013783">
    <property type="entry name" value="Ig-like_fold"/>
</dbReference>
<evidence type="ECO:0000256" key="15">
    <source>
        <dbReference type="SAM" id="Phobius"/>
    </source>
</evidence>
<feature type="compositionally biased region" description="Low complexity" evidence="14">
    <location>
        <begin position="831"/>
        <end position="851"/>
    </location>
</feature>
<dbReference type="GO" id="GO:0006508">
    <property type="term" value="P:proteolysis"/>
    <property type="evidence" value="ECO:0007669"/>
    <property type="project" value="UniProtKB-KW"/>
</dbReference>
<dbReference type="InterPro" id="IPR036950">
    <property type="entry name" value="PBP_transglycosylase"/>
</dbReference>
<dbReference type="GO" id="GO:0008955">
    <property type="term" value="F:peptidoglycan glycosyltransferase activity"/>
    <property type="evidence" value="ECO:0007669"/>
    <property type="project" value="UniProtKB-EC"/>
</dbReference>
<comment type="catalytic activity">
    <reaction evidence="13">
        <text>[GlcNAc-(1-&gt;4)-Mur2Ac(oyl-L-Ala-gamma-D-Glu-L-Lys-D-Ala-D-Ala)](n)-di-trans,octa-cis-undecaprenyl diphosphate + beta-D-GlcNAc-(1-&gt;4)-Mur2Ac(oyl-L-Ala-gamma-D-Glu-L-Lys-D-Ala-D-Ala)-di-trans,octa-cis-undecaprenyl diphosphate = [GlcNAc-(1-&gt;4)-Mur2Ac(oyl-L-Ala-gamma-D-Glu-L-Lys-D-Ala-D-Ala)](n+1)-di-trans,octa-cis-undecaprenyl diphosphate + di-trans,octa-cis-undecaprenyl diphosphate + H(+)</text>
        <dbReference type="Rhea" id="RHEA:23708"/>
        <dbReference type="Rhea" id="RHEA-COMP:9602"/>
        <dbReference type="Rhea" id="RHEA-COMP:9603"/>
        <dbReference type="ChEBI" id="CHEBI:15378"/>
        <dbReference type="ChEBI" id="CHEBI:58405"/>
        <dbReference type="ChEBI" id="CHEBI:60033"/>
        <dbReference type="ChEBI" id="CHEBI:78435"/>
        <dbReference type="EC" id="2.4.99.28"/>
    </reaction>
</comment>
<reference evidence="17 18" key="1">
    <citation type="journal article" date="2013" name="Genome Announc.">
        <title>Draft Whole-Genome Sequence of Bacillus sonorensis Strain L12, a Source of Nonribosomal Lipopeptides.</title>
        <authorList>
            <person name="Adimpong D.B."/>
            <person name="Sorensen K.I."/>
            <person name="Nielsen D.S."/>
            <person name="Thorsen L."/>
            <person name="Rasmussen T.B."/>
            <person name="Derkx P.M."/>
            <person name="Jespersen L."/>
        </authorList>
    </citation>
    <scope>NUCLEOTIDE SEQUENCE [LARGE SCALE GENOMIC DNA]</scope>
    <source>
        <strain evidence="17 18">L12</strain>
    </source>
</reference>
<dbReference type="InterPro" id="IPR001460">
    <property type="entry name" value="PCN-bd_Tpept"/>
</dbReference>
<feature type="compositionally biased region" description="Acidic residues" evidence="14">
    <location>
        <begin position="789"/>
        <end position="803"/>
    </location>
</feature>
<protein>
    <submittedName>
        <fullName evidence="17">Penicillin-binding protein 1A/1B</fullName>
    </submittedName>
</protein>
<dbReference type="PROSITE" id="PS50853">
    <property type="entry name" value="FN3"/>
    <property type="match status" value="1"/>
</dbReference>
<dbReference type="SUPFAM" id="SSF49265">
    <property type="entry name" value="Fibronectin type III"/>
    <property type="match status" value="1"/>
</dbReference>
<keyword evidence="10" id="KW-0511">Multifunctional enzyme</keyword>
<evidence type="ECO:0000256" key="2">
    <source>
        <dbReference type="ARBA" id="ARBA00007739"/>
    </source>
</evidence>
<dbReference type="SUPFAM" id="SSF53955">
    <property type="entry name" value="Lysozyme-like"/>
    <property type="match status" value="1"/>
</dbReference>
<dbReference type="Gene3D" id="3.40.710.10">
    <property type="entry name" value="DD-peptidase/beta-lactamase superfamily"/>
    <property type="match status" value="1"/>
</dbReference>
<evidence type="ECO:0000256" key="5">
    <source>
        <dbReference type="ARBA" id="ARBA00022676"/>
    </source>
</evidence>
<dbReference type="InterPro" id="IPR050396">
    <property type="entry name" value="Glycosyltr_51/Transpeptidase"/>
</dbReference>
<keyword evidence="6" id="KW-0808">Transferase</keyword>
<keyword evidence="8" id="KW-0133">Cell shape</keyword>
<evidence type="ECO:0000313" key="18">
    <source>
        <dbReference type="Proteomes" id="UP000011907"/>
    </source>
</evidence>
<dbReference type="PANTHER" id="PTHR32282:SF29">
    <property type="entry name" value="PENICILLIN-BINDING PROTEIN 1A"/>
    <property type="match status" value="1"/>
</dbReference>
<evidence type="ECO:0000259" key="16">
    <source>
        <dbReference type="PROSITE" id="PS50853"/>
    </source>
</evidence>
<dbReference type="Pfam" id="PF00041">
    <property type="entry name" value="fn3"/>
    <property type="match status" value="1"/>
</dbReference>
<keyword evidence="7" id="KW-0378">Hydrolase</keyword>
<feature type="compositionally biased region" description="Polar residues" evidence="14">
    <location>
        <begin position="777"/>
        <end position="787"/>
    </location>
</feature>
<evidence type="ECO:0000256" key="13">
    <source>
        <dbReference type="ARBA" id="ARBA00049902"/>
    </source>
</evidence>
<feature type="compositionally biased region" description="Polar residues" evidence="14">
    <location>
        <begin position="877"/>
        <end position="890"/>
    </location>
</feature>
<dbReference type="RefSeq" id="WP_006636367.1">
    <property type="nucleotide sequence ID" value="NZ_AOFM01000002.1"/>
</dbReference>
<dbReference type="InterPro" id="IPR023346">
    <property type="entry name" value="Lysozyme-like_dom_sf"/>
</dbReference>
<evidence type="ECO:0000256" key="8">
    <source>
        <dbReference type="ARBA" id="ARBA00022960"/>
    </source>
</evidence>
<feature type="region of interest" description="Disordered" evidence="14">
    <location>
        <begin position="1"/>
        <end position="30"/>
    </location>
</feature>
<feature type="compositionally biased region" description="Basic and acidic residues" evidence="14">
    <location>
        <begin position="804"/>
        <end position="818"/>
    </location>
</feature>
<feature type="domain" description="Fibronectin type-III" evidence="16">
    <location>
        <begin position="701"/>
        <end position="790"/>
    </location>
</feature>
<dbReference type="OrthoDB" id="9766909at2"/>
<evidence type="ECO:0000256" key="9">
    <source>
        <dbReference type="ARBA" id="ARBA00022984"/>
    </source>
</evidence>
<gene>
    <name evidence="17" type="ORF">BSONL12_01657</name>
</gene>
<dbReference type="AlphaFoldDB" id="M5P8Z0"/>
<comment type="similarity">
    <text evidence="2">In the N-terminal section; belongs to the glycosyltransferase 51 family.</text>
</comment>
<dbReference type="InterPro" id="IPR003961">
    <property type="entry name" value="FN3_dom"/>
</dbReference>
<keyword evidence="4" id="KW-0645">Protease</keyword>
<dbReference type="GO" id="GO:0030288">
    <property type="term" value="C:outer membrane-bounded periplasmic space"/>
    <property type="evidence" value="ECO:0007669"/>
    <property type="project" value="TreeGrafter"/>
</dbReference>
<dbReference type="GO" id="GO:0009252">
    <property type="term" value="P:peptidoglycan biosynthetic process"/>
    <property type="evidence" value="ECO:0007669"/>
    <property type="project" value="UniProtKB-KW"/>
</dbReference>
<dbReference type="GO" id="GO:0008658">
    <property type="term" value="F:penicillin binding"/>
    <property type="evidence" value="ECO:0007669"/>
    <property type="project" value="InterPro"/>
</dbReference>
<dbReference type="EMBL" id="AOFM01000002">
    <property type="protein sequence ID" value="EME76446.1"/>
    <property type="molecule type" value="Genomic_DNA"/>
</dbReference>
<dbReference type="InterPro" id="IPR036116">
    <property type="entry name" value="FN3_sf"/>
</dbReference>
<keyword evidence="11" id="KW-0961">Cell wall biogenesis/degradation</keyword>
<evidence type="ECO:0000256" key="12">
    <source>
        <dbReference type="ARBA" id="ARBA00034000"/>
    </source>
</evidence>
<dbReference type="InterPro" id="IPR001264">
    <property type="entry name" value="Glyco_trans_51"/>
</dbReference>
<dbReference type="PANTHER" id="PTHR32282">
    <property type="entry name" value="BINDING PROTEIN TRANSPEPTIDASE, PUTATIVE-RELATED"/>
    <property type="match status" value="1"/>
</dbReference>
<dbReference type="PATRIC" id="fig|1274524.3.peg.359"/>
<dbReference type="STRING" id="1274524.BSONL12_01657"/>
<evidence type="ECO:0000256" key="6">
    <source>
        <dbReference type="ARBA" id="ARBA00022679"/>
    </source>
</evidence>
<dbReference type="CDD" id="cd00063">
    <property type="entry name" value="FN3"/>
    <property type="match status" value="1"/>
</dbReference>
<evidence type="ECO:0000256" key="11">
    <source>
        <dbReference type="ARBA" id="ARBA00023316"/>
    </source>
</evidence>
<keyword evidence="15" id="KW-0812">Transmembrane</keyword>
<proteinExistence type="inferred from homology"/>
<feature type="compositionally biased region" description="Basic residues" evidence="14">
    <location>
        <begin position="14"/>
        <end position="30"/>
    </location>
</feature>
<evidence type="ECO:0000256" key="1">
    <source>
        <dbReference type="ARBA" id="ARBA00007090"/>
    </source>
</evidence>
<keyword evidence="15" id="KW-0472">Membrane</keyword>
<keyword evidence="5" id="KW-0328">Glycosyltransferase</keyword>
<dbReference type="Gene3D" id="1.10.3810.10">
    <property type="entry name" value="Biosynthetic peptidoglycan transglycosylase-like"/>
    <property type="match status" value="1"/>
</dbReference>
<evidence type="ECO:0000256" key="10">
    <source>
        <dbReference type="ARBA" id="ARBA00023268"/>
    </source>
</evidence>
<name>M5P8Z0_9BACI</name>
<accession>M5P8Z0</accession>
<dbReference type="eggNOG" id="COG0744">
    <property type="taxonomic scope" value="Bacteria"/>
</dbReference>
<dbReference type="GO" id="GO:0009002">
    <property type="term" value="F:serine-type D-Ala-D-Ala carboxypeptidase activity"/>
    <property type="evidence" value="ECO:0007669"/>
    <property type="project" value="UniProtKB-EC"/>
</dbReference>
<dbReference type="FunFam" id="1.10.3810.10:FF:000001">
    <property type="entry name" value="Penicillin-binding protein 1A"/>
    <property type="match status" value="1"/>
</dbReference>
<feature type="region of interest" description="Disordered" evidence="14">
    <location>
        <begin position="770"/>
        <end position="890"/>
    </location>
</feature>
<dbReference type="GO" id="GO:0008360">
    <property type="term" value="P:regulation of cell shape"/>
    <property type="evidence" value="ECO:0007669"/>
    <property type="project" value="UniProtKB-KW"/>
</dbReference>
<organism evidence="17 18">
    <name type="scientific">Bacillus sonorensis L12</name>
    <dbReference type="NCBI Taxonomy" id="1274524"/>
    <lineage>
        <taxon>Bacteria</taxon>
        <taxon>Bacillati</taxon>
        <taxon>Bacillota</taxon>
        <taxon>Bacilli</taxon>
        <taxon>Bacillales</taxon>
        <taxon>Bacillaceae</taxon>
        <taxon>Bacillus</taxon>
    </lineage>
</organism>
<dbReference type="Pfam" id="PF00912">
    <property type="entry name" value="Transgly"/>
    <property type="match status" value="1"/>
</dbReference>
<comment type="similarity">
    <text evidence="1">In the C-terminal section; belongs to the transpeptidase family.</text>
</comment>
<evidence type="ECO:0000256" key="7">
    <source>
        <dbReference type="ARBA" id="ARBA00022801"/>
    </source>
</evidence>
<dbReference type="Proteomes" id="UP000011907">
    <property type="component" value="Unassembled WGS sequence"/>
</dbReference>
<feature type="transmembrane region" description="Helical" evidence="15">
    <location>
        <begin position="39"/>
        <end position="63"/>
    </location>
</feature>
<evidence type="ECO:0000313" key="17">
    <source>
        <dbReference type="EMBL" id="EME76446.1"/>
    </source>
</evidence>
<evidence type="ECO:0000256" key="4">
    <source>
        <dbReference type="ARBA" id="ARBA00022670"/>
    </source>
</evidence>
<dbReference type="NCBIfam" id="TIGR02074">
    <property type="entry name" value="PBP_1a_fam"/>
    <property type="match status" value="1"/>
</dbReference>
<comment type="caution">
    <text evidence="17">The sequence shown here is derived from an EMBL/GenBank/DDBJ whole genome shotgun (WGS) entry which is preliminary data.</text>
</comment>
<evidence type="ECO:0000256" key="3">
    <source>
        <dbReference type="ARBA" id="ARBA00022645"/>
    </source>
</evidence>
<keyword evidence="15" id="KW-1133">Transmembrane helix</keyword>
<dbReference type="InterPro" id="IPR012338">
    <property type="entry name" value="Beta-lactam/transpept-like"/>
</dbReference>
<keyword evidence="9" id="KW-0573">Peptidoglycan synthesis</keyword>
<dbReference type="SUPFAM" id="SSF56601">
    <property type="entry name" value="beta-lactamase/transpeptidase-like"/>
    <property type="match status" value="1"/>
</dbReference>
<keyword evidence="3" id="KW-0121">Carboxypeptidase</keyword>
<evidence type="ECO:0000256" key="14">
    <source>
        <dbReference type="SAM" id="MobiDB-lite"/>
    </source>
</evidence>
<dbReference type="Pfam" id="PF00905">
    <property type="entry name" value="Transpeptidase"/>
    <property type="match status" value="1"/>
</dbReference>
<comment type="catalytic activity">
    <reaction evidence="12">
        <text>Preferential cleavage: (Ac)2-L-Lys-D-Ala-|-D-Ala. Also transpeptidation of peptidyl-alanyl moieties that are N-acyl substituents of D-alanine.</text>
        <dbReference type="EC" id="3.4.16.4"/>
    </reaction>
</comment>